<dbReference type="PANTHER" id="PTHR30329:SF21">
    <property type="entry name" value="LIPOPROTEIN YIAD-RELATED"/>
    <property type="match status" value="1"/>
</dbReference>
<feature type="region of interest" description="Disordered" evidence="5">
    <location>
        <begin position="140"/>
        <end position="171"/>
    </location>
</feature>
<dbReference type="Gene3D" id="3.30.1330.60">
    <property type="entry name" value="OmpA-like domain"/>
    <property type="match status" value="1"/>
</dbReference>
<dbReference type="PRINTS" id="PR01023">
    <property type="entry name" value="NAFLGMOTY"/>
</dbReference>
<sequence>MSFSPDGARTAVLEFPGATGGSGTMAQSVNGIGWRVGDYRDACPGDANATDLVDDALEADKRVTLYGVNFDLDADTLRPESRPALDAVVKAARAHPDWHLAIEGHTDSSGGDAHNQDLSQRRAESVRRYLAAAGVAGDHLGAQGFGASRPVAPNDNPAGRAQNRRVEVARQ</sequence>
<gene>
    <name evidence="7" type="ORF">FOB72_13550</name>
</gene>
<dbReference type="PROSITE" id="PS51123">
    <property type="entry name" value="OMPA_2"/>
    <property type="match status" value="1"/>
</dbReference>
<dbReference type="InterPro" id="IPR006664">
    <property type="entry name" value="OMP_bac"/>
</dbReference>
<evidence type="ECO:0000256" key="3">
    <source>
        <dbReference type="ARBA" id="ARBA00023237"/>
    </source>
</evidence>
<evidence type="ECO:0000259" key="6">
    <source>
        <dbReference type="PROSITE" id="PS51123"/>
    </source>
</evidence>
<evidence type="ECO:0000256" key="2">
    <source>
        <dbReference type="ARBA" id="ARBA00023136"/>
    </source>
</evidence>
<dbReference type="EMBL" id="CP044065">
    <property type="protein sequence ID" value="QET03832.1"/>
    <property type="molecule type" value="Genomic_DNA"/>
</dbReference>
<evidence type="ECO:0000256" key="5">
    <source>
        <dbReference type="SAM" id="MobiDB-lite"/>
    </source>
</evidence>
<dbReference type="GO" id="GO:0009279">
    <property type="term" value="C:cell outer membrane"/>
    <property type="evidence" value="ECO:0007669"/>
    <property type="project" value="UniProtKB-SubCell"/>
</dbReference>
<keyword evidence="3" id="KW-0998">Cell outer membrane</keyword>
<dbReference type="Proteomes" id="UP000322822">
    <property type="component" value="Chromosome 1"/>
</dbReference>
<evidence type="ECO:0000313" key="8">
    <source>
        <dbReference type="Proteomes" id="UP000322822"/>
    </source>
</evidence>
<keyword evidence="2 4" id="KW-0472">Membrane</keyword>
<dbReference type="InterPro" id="IPR006665">
    <property type="entry name" value="OmpA-like"/>
</dbReference>
<dbReference type="PANTHER" id="PTHR30329">
    <property type="entry name" value="STATOR ELEMENT OF FLAGELLAR MOTOR COMPLEX"/>
    <property type="match status" value="1"/>
</dbReference>
<feature type="region of interest" description="Disordered" evidence="5">
    <location>
        <begin position="102"/>
        <end position="121"/>
    </location>
</feature>
<evidence type="ECO:0000313" key="7">
    <source>
        <dbReference type="EMBL" id="QET03832.1"/>
    </source>
</evidence>
<evidence type="ECO:0000256" key="4">
    <source>
        <dbReference type="PROSITE-ProRule" id="PRU00473"/>
    </source>
</evidence>
<evidence type="ECO:0000256" key="1">
    <source>
        <dbReference type="ARBA" id="ARBA00004442"/>
    </source>
</evidence>
<dbReference type="CDD" id="cd07185">
    <property type="entry name" value="OmpA_C-like"/>
    <property type="match status" value="1"/>
</dbReference>
<comment type="subcellular location">
    <subcellularLocation>
        <location evidence="1">Cell outer membrane</location>
    </subcellularLocation>
</comment>
<dbReference type="InterPro" id="IPR050330">
    <property type="entry name" value="Bact_OuterMem_StrucFunc"/>
</dbReference>
<dbReference type="SUPFAM" id="SSF103088">
    <property type="entry name" value="OmpA-like"/>
    <property type="match status" value="1"/>
</dbReference>
<feature type="domain" description="OmpA-like" evidence="6">
    <location>
        <begin position="58"/>
        <end position="171"/>
    </location>
</feature>
<reference evidence="7 8" key="1">
    <citation type="submission" date="2019-09" db="EMBL/GenBank/DDBJ databases">
        <title>FDA dAtabase for Regulatory Grade micrObial Sequences (FDA-ARGOS): Supporting development and validation of Infectious Disease Dx tests.</title>
        <authorList>
            <person name="Sciortino C."/>
            <person name="Tallon L."/>
            <person name="Sadzewicz L."/>
            <person name="Vavikolanu K."/>
            <person name="Mehta A."/>
            <person name="Aluvathingal J."/>
            <person name="Nadendla S."/>
            <person name="Nandy P."/>
            <person name="Geyer C."/>
            <person name="Yan Y."/>
            <person name="Sichtig H."/>
        </authorList>
    </citation>
    <scope>NUCLEOTIDE SEQUENCE [LARGE SCALE GENOMIC DNA]</scope>
    <source>
        <strain evidence="7 8">FDAARGOS_664</strain>
    </source>
</reference>
<organism evidence="7 8">
    <name type="scientific">Cupriavidus pauculus</name>
    <dbReference type="NCBI Taxonomy" id="82633"/>
    <lineage>
        <taxon>Bacteria</taxon>
        <taxon>Pseudomonadati</taxon>
        <taxon>Pseudomonadota</taxon>
        <taxon>Betaproteobacteria</taxon>
        <taxon>Burkholderiales</taxon>
        <taxon>Burkholderiaceae</taxon>
        <taxon>Cupriavidus</taxon>
    </lineage>
</organism>
<dbReference type="AlphaFoldDB" id="A0A5P2H6Y9"/>
<proteinExistence type="predicted"/>
<name>A0A5P2H6Y9_9BURK</name>
<dbReference type="OrthoDB" id="345640at2"/>
<protein>
    <submittedName>
        <fullName evidence="7">OmpA family protein</fullName>
    </submittedName>
</protein>
<dbReference type="Pfam" id="PF00691">
    <property type="entry name" value="OmpA"/>
    <property type="match status" value="1"/>
</dbReference>
<accession>A0A5P2H6Y9</accession>
<dbReference type="InterPro" id="IPR036737">
    <property type="entry name" value="OmpA-like_sf"/>
</dbReference>
<dbReference type="PRINTS" id="PR01021">
    <property type="entry name" value="OMPADOMAIN"/>
</dbReference>